<feature type="domain" description="RNase III" evidence="7">
    <location>
        <begin position="1024"/>
        <end position="1153"/>
    </location>
</feature>
<dbReference type="SUPFAM" id="SSF52540">
    <property type="entry name" value="P-loop containing nucleoside triphosphate hydrolases"/>
    <property type="match status" value="1"/>
</dbReference>
<dbReference type="GO" id="GO:0004386">
    <property type="term" value="F:helicase activity"/>
    <property type="evidence" value="ECO:0007669"/>
    <property type="project" value="UniProtKB-KW"/>
</dbReference>
<dbReference type="STRING" id="329046.A0A1Y2BVR7"/>
<sequence>MDQLSSEELNDLPLRDDKPREYQRFIFDIAKKSNTIVVLPTGTGKTLISLLLIKHVNERDANSLVKKVPVFLAPQATLALQQTNYLKSNCDFEVKCYHGELGCERWTDRTWKKELQLNGCLVMTPAIFETVLRRGYLSMKNVNLIVFDECHNARKNSIYNQIMALHYHPCPDEERPLVFGMTASPMSGNGDNIEQAIKQLETNLYSKAITPDSHSDLRHYTVAPTKQIVPYPPPTSSKPLSFYTYIPSASPSIPTSAPCALTRRPSVKTSGWDGVGCWGSCDEDESVGVDATDNGGILSSPSRRTRSDEDGVLYGGGLMDWDTQFSVDEQEAVEEARLKEFIKVVCEYLDERWHDSGDQDSQDPTFPSNVVKSFSFAAKKSILPESLVKSLSPKLLTLVSLLEQHCADVGKDSFCGIVFTEKRCSAVMLGYLLPRHPSLRNILKVEGLVGHGSSDGTIASSSAVSFSMDIAAQKKVVKKFREGGLNLLVATKVAEEGIDIQPCNLVVRFDMVQTVISNIQSRGRARQKDSKYIVMVNENDYDSMNRIHKLEQTEAEMNTLLLGKMKQEEQMMEETYLKDKHDIELSNDTVYETATGSKMTTFNSIQAIHHYCSMLPQDSFAQLRPLFTTGPTLVPSNITLSHKTAWISSLQLPLNTPPSCRFISGNLVLHMPKQKGTCVRSHQSPSQVGVFNDRLKLSMYDIGPTTDEADYVLAAQAAFGIKKLNCEGKIGNYDVMIPEIFDVAFPQIPLSPAKESAITLIDDGDDEDSNMNMSKKSAAKSGRVLDLAVMLPFAVPDEAISGNHSLVIDKKQQKVLIFASQVPIKVDAARNDLIQKFTTTIFYNALLHSASKSLHDLTALESLIDWATLQRCAESSYAVEQQLGKTKGVVQDETVHDFVKIFGEIGDELVVVDRKYYNRRYQIVDILKDRTPWNQREKKMVLAEFYKKRLFVRERIAEDQPVLVARHLPNMYQTGTTEISKDDTNQAHLIPQFCTPFPIRTSLLTKSALHLPMLVEYLYHRLTTLDIQRKLGMLHIVPPILFQTAFISSATHFLGRSYERLEFLGDAYLKMHLTVHLFVNNPLRDEGWLTRSRTALERNSNLMSASLANRLPGALLSNSMSRKTWAPPQRFPQFVKVSDKGQRTLSKLFLDLALKVSLADYNVKMPYSLHSALMALDMADEEVVNSVHVLIARLQEKLGYRFKNPLVAVEAVTHTSALGVYDQLTSCFQRLELLGDAILGFVLSTLKDELVSNQYLAVCAYRIGLPGVIKQASSVLAQDIAEFGAQLEEARQTSVEGEFFWNSLPHAPKTVSDVLEALIGAVFVDSGCDFEVTKDLIERLVIHDWWDFFTHAGASITGVSNPTREMAAYAERCDCDAFFIRMSEIAGEGLNTCSIEKHKVIIAAATASSKKLARRMAVVQAMPKLKEFAEKGDPNCNCSMLRNQGLSTIVLDTFSAKDLSSDPNLSSALEIANSKIASNDERVREIGMIATASEELVLSESDKDADEEDDEDVVIFTVTGSKPSIDPRFRRQFPKLKKPTRRTISIGALVFTASAGALGFVYHEQVEWGLTAFTRGSRILMTSVLIGIDYKWSLRKSVTNDLNSKDSVDGGERVDELWSQVHKRSAERMLHVFQTNGGVYIKLGQHLNALVYLLPFEYTDTFKVLQDHCPPTSMKDLRPMIKEETGRELEDLFDDFNVEPIGVASLGNTTLVLQNAYFEFSASPQGTLKTTQTPVAVKLQHPHLDHHAAVDTALCGWV</sequence>
<name>A0A1Y2BVR7_9FUNG</name>
<keyword evidence="4" id="KW-0347">Helicase</keyword>
<organism evidence="11 12">
    <name type="scientific">Rhizoclosmatium globosum</name>
    <dbReference type="NCBI Taxonomy" id="329046"/>
    <lineage>
        <taxon>Eukaryota</taxon>
        <taxon>Fungi</taxon>
        <taxon>Fungi incertae sedis</taxon>
        <taxon>Chytridiomycota</taxon>
        <taxon>Chytridiomycota incertae sedis</taxon>
        <taxon>Chytridiomycetes</taxon>
        <taxon>Chytridiales</taxon>
        <taxon>Chytriomycetaceae</taxon>
        <taxon>Rhizoclosmatium</taxon>
    </lineage>
</organism>
<dbReference type="Pfam" id="PF03109">
    <property type="entry name" value="ABC1"/>
    <property type="match status" value="1"/>
</dbReference>
<dbReference type="InterPro" id="IPR000999">
    <property type="entry name" value="RNase_III_dom"/>
</dbReference>
<dbReference type="SUPFAM" id="SSF69065">
    <property type="entry name" value="RNase III domain-like"/>
    <property type="match status" value="2"/>
</dbReference>
<feature type="domain" description="RNase III" evidence="7">
    <location>
        <begin position="1191"/>
        <end position="1327"/>
    </location>
</feature>
<evidence type="ECO:0000259" key="8">
    <source>
        <dbReference type="PROSITE" id="PS51192"/>
    </source>
</evidence>
<evidence type="ECO:0000259" key="9">
    <source>
        <dbReference type="PROSITE" id="PS51194"/>
    </source>
</evidence>
<dbReference type="CDD" id="cd18034">
    <property type="entry name" value="DEXHc_dicer"/>
    <property type="match status" value="1"/>
</dbReference>
<protein>
    <submittedName>
        <fullName evidence="11">p-loop containing nucleoside triphosphate hydrolase protein</fullName>
    </submittedName>
</protein>
<feature type="domain" description="Dicer dsRNA-binding fold" evidence="10">
    <location>
        <begin position="604"/>
        <end position="705"/>
    </location>
</feature>
<reference evidence="11 12" key="1">
    <citation type="submission" date="2016-07" db="EMBL/GenBank/DDBJ databases">
        <title>Pervasive Adenine N6-methylation of Active Genes in Fungi.</title>
        <authorList>
            <consortium name="DOE Joint Genome Institute"/>
            <person name="Mondo S.J."/>
            <person name="Dannebaum R.O."/>
            <person name="Kuo R.C."/>
            <person name="Labutti K."/>
            <person name="Haridas S."/>
            <person name="Kuo A."/>
            <person name="Salamov A."/>
            <person name="Ahrendt S.R."/>
            <person name="Lipzen A."/>
            <person name="Sullivan W."/>
            <person name="Andreopoulos W.B."/>
            <person name="Clum A."/>
            <person name="Lindquist E."/>
            <person name="Daum C."/>
            <person name="Ramamoorthy G.K."/>
            <person name="Gryganskyi A."/>
            <person name="Culley D."/>
            <person name="Magnuson J.K."/>
            <person name="James T.Y."/>
            <person name="O'Malley M.A."/>
            <person name="Stajich J.E."/>
            <person name="Spatafora J.W."/>
            <person name="Visel A."/>
            <person name="Grigoriev I.V."/>
        </authorList>
    </citation>
    <scope>NUCLEOTIDE SEQUENCE [LARGE SCALE GENOMIC DNA]</scope>
    <source>
        <strain evidence="11 12">JEL800</strain>
    </source>
</reference>
<dbReference type="InterPro" id="IPR038248">
    <property type="entry name" value="Dicer_dimer_sf"/>
</dbReference>
<dbReference type="Gene3D" id="3.40.50.300">
    <property type="entry name" value="P-loop containing nucleotide triphosphate hydrolases"/>
    <property type="match status" value="2"/>
</dbReference>
<dbReference type="Proteomes" id="UP000193642">
    <property type="component" value="Unassembled WGS sequence"/>
</dbReference>
<dbReference type="PANTHER" id="PTHR14950:SF37">
    <property type="entry name" value="ENDORIBONUCLEASE DICER"/>
    <property type="match status" value="1"/>
</dbReference>
<proteinExistence type="inferred from homology"/>
<dbReference type="InterPro" id="IPR011545">
    <property type="entry name" value="DEAD/DEAH_box_helicase_dom"/>
</dbReference>
<keyword evidence="3 11" id="KW-0378">Hydrolase</keyword>
<accession>A0A1Y2BVR7</accession>
<evidence type="ECO:0000256" key="3">
    <source>
        <dbReference type="ARBA" id="ARBA00022801"/>
    </source>
</evidence>
<feature type="domain" description="Helicase C-terminal" evidence="9">
    <location>
        <begin position="401"/>
        <end position="573"/>
    </location>
</feature>
<dbReference type="InterPro" id="IPR027417">
    <property type="entry name" value="P-loop_NTPase"/>
</dbReference>
<dbReference type="Pfam" id="PF00271">
    <property type="entry name" value="Helicase_C"/>
    <property type="match status" value="1"/>
</dbReference>
<dbReference type="Gene3D" id="3.30.160.380">
    <property type="entry name" value="Dicer dimerisation domain"/>
    <property type="match status" value="1"/>
</dbReference>
<dbReference type="InterPro" id="IPR036389">
    <property type="entry name" value="RNase_III_sf"/>
</dbReference>
<dbReference type="OrthoDB" id="416741at2759"/>
<evidence type="ECO:0000259" key="10">
    <source>
        <dbReference type="PROSITE" id="PS51327"/>
    </source>
</evidence>
<dbReference type="PROSITE" id="PS51327">
    <property type="entry name" value="DICER_DSRBF"/>
    <property type="match status" value="1"/>
</dbReference>
<evidence type="ECO:0000256" key="4">
    <source>
        <dbReference type="ARBA" id="ARBA00022806"/>
    </source>
</evidence>
<dbReference type="GO" id="GO:0003723">
    <property type="term" value="F:RNA binding"/>
    <property type="evidence" value="ECO:0007669"/>
    <property type="project" value="UniProtKB-UniRule"/>
</dbReference>
<dbReference type="InterPro" id="IPR014001">
    <property type="entry name" value="Helicase_ATP-bd"/>
</dbReference>
<comment type="similarity">
    <text evidence="6">Belongs to the helicase family. Dicer subfamily.</text>
</comment>
<keyword evidence="5" id="KW-0067">ATP-binding</keyword>
<dbReference type="PROSITE" id="PS51194">
    <property type="entry name" value="HELICASE_CTER"/>
    <property type="match status" value="1"/>
</dbReference>
<keyword evidence="2" id="KW-0547">Nucleotide-binding</keyword>
<feature type="domain" description="Helicase ATP-binding" evidence="8">
    <location>
        <begin position="26"/>
        <end position="203"/>
    </location>
</feature>
<dbReference type="SMART" id="SM00535">
    <property type="entry name" value="RIBOc"/>
    <property type="match status" value="2"/>
</dbReference>
<dbReference type="CDD" id="cd00593">
    <property type="entry name" value="RIBOc"/>
    <property type="match status" value="2"/>
</dbReference>
<dbReference type="PROSITE" id="PS51192">
    <property type="entry name" value="HELICASE_ATP_BIND_1"/>
    <property type="match status" value="1"/>
</dbReference>
<dbReference type="Pfam" id="PF00636">
    <property type="entry name" value="Ribonuclease_3"/>
    <property type="match status" value="2"/>
</dbReference>
<comment type="caution">
    <text evidence="11">The sequence shown here is derived from an EMBL/GenBank/DDBJ whole genome shotgun (WGS) entry which is preliminary data.</text>
</comment>
<dbReference type="InterPro" id="IPR005034">
    <property type="entry name" value="Dicer_dimerisation"/>
</dbReference>
<evidence type="ECO:0000256" key="1">
    <source>
        <dbReference type="ARBA" id="ARBA00022737"/>
    </source>
</evidence>
<dbReference type="PANTHER" id="PTHR14950">
    <property type="entry name" value="DICER-RELATED"/>
    <property type="match status" value="1"/>
</dbReference>
<evidence type="ECO:0000256" key="6">
    <source>
        <dbReference type="PROSITE-ProRule" id="PRU00657"/>
    </source>
</evidence>
<dbReference type="PROSITE" id="PS50142">
    <property type="entry name" value="RNASE_3_2"/>
    <property type="match status" value="2"/>
</dbReference>
<keyword evidence="1" id="KW-0677">Repeat</keyword>
<gene>
    <name evidence="11" type="ORF">BCR33DRAFT_789107</name>
</gene>
<dbReference type="GO" id="GO:0031047">
    <property type="term" value="P:regulatory ncRNA-mediated gene silencing"/>
    <property type="evidence" value="ECO:0007669"/>
    <property type="project" value="UniProtKB-ARBA"/>
</dbReference>
<dbReference type="InterPro" id="IPR001650">
    <property type="entry name" value="Helicase_C-like"/>
</dbReference>
<evidence type="ECO:0000256" key="2">
    <source>
        <dbReference type="ARBA" id="ARBA00022741"/>
    </source>
</evidence>
<evidence type="ECO:0000313" key="11">
    <source>
        <dbReference type="EMBL" id="ORY38195.1"/>
    </source>
</evidence>
<dbReference type="SMART" id="SM00487">
    <property type="entry name" value="DEXDc"/>
    <property type="match status" value="1"/>
</dbReference>
<dbReference type="EMBL" id="MCGO01000045">
    <property type="protein sequence ID" value="ORY38195.1"/>
    <property type="molecule type" value="Genomic_DNA"/>
</dbReference>
<evidence type="ECO:0000259" key="7">
    <source>
        <dbReference type="PROSITE" id="PS50142"/>
    </source>
</evidence>
<dbReference type="InterPro" id="IPR004147">
    <property type="entry name" value="ABC1_dom"/>
</dbReference>
<dbReference type="GO" id="GO:0004525">
    <property type="term" value="F:ribonuclease III activity"/>
    <property type="evidence" value="ECO:0007669"/>
    <property type="project" value="InterPro"/>
</dbReference>
<dbReference type="SMART" id="SM00490">
    <property type="entry name" value="HELICc"/>
    <property type="match status" value="1"/>
</dbReference>
<evidence type="ECO:0000313" key="12">
    <source>
        <dbReference type="Proteomes" id="UP000193642"/>
    </source>
</evidence>
<dbReference type="PROSITE" id="PS00517">
    <property type="entry name" value="RNASE_3_1"/>
    <property type="match status" value="1"/>
</dbReference>
<dbReference type="Gene3D" id="1.10.1520.10">
    <property type="entry name" value="Ribonuclease III domain"/>
    <property type="match status" value="3"/>
</dbReference>
<keyword evidence="12" id="KW-1185">Reference proteome</keyword>
<dbReference type="Pfam" id="PF03368">
    <property type="entry name" value="Dicer_dimer"/>
    <property type="match status" value="1"/>
</dbReference>
<keyword evidence="6" id="KW-0694">RNA-binding</keyword>
<dbReference type="GO" id="GO:0006396">
    <property type="term" value="P:RNA processing"/>
    <property type="evidence" value="ECO:0007669"/>
    <property type="project" value="InterPro"/>
</dbReference>
<dbReference type="Gene3D" id="2.170.260.10">
    <property type="entry name" value="paz domain"/>
    <property type="match status" value="1"/>
</dbReference>
<evidence type="ECO:0000256" key="5">
    <source>
        <dbReference type="ARBA" id="ARBA00022840"/>
    </source>
</evidence>
<dbReference type="Pfam" id="PF00270">
    <property type="entry name" value="DEAD"/>
    <property type="match status" value="1"/>
</dbReference>
<dbReference type="GO" id="GO:0005524">
    <property type="term" value="F:ATP binding"/>
    <property type="evidence" value="ECO:0007669"/>
    <property type="project" value="UniProtKB-KW"/>
</dbReference>